<evidence type="ECO:0000313" key="3">
    <source>
        <dbReference type="Proteomes" id="UP000002051"/>
    </source>
</evidence>
<dbReference type="PaxDb" id="3880-AES69094"/>
<reference evidence="1 3" key="1">
    <citation type="journal article" date="2011" name="Nature">
        <title>The Medicago genome provides insight into the evolution of rhizobial symbioses.</title>
        <authorList>
            <person name="Young N.D."/>
            <person name="Debelle F."/>
            <person name="Oldroyd G.E."/>
            <person name="Geurts R."/>
            <person name="Cannon S.B."/>
            <person name="Udvardi M.K."/>
            <person name="Benedito V.A."/>
            <person name="Mayer K.F."/>
            <person name="Gouzy J."/>
            <person name="Schoof H."/>
            <person name="Van de Peer Y."/>
            <person name="Proost S."/>
            <person name="Cook D.R."/>
            <person name="Meyers B.C."/>
            <person name="Spannagl M."/>
            <person name="Cheung F."/>
            <person name="De Mita S."/>
            <person name="Krishnakumar V."/>
            <person name="Gundlach H."/>
            <person name="Zhou S."/>
            <person name="Mudge J."/>
            <person name="Bharti A.K."/>
            <person name="Murray J.D."/>
            <person name="Naoumkina M.A."/>
            <person name="Rosen B."/>
            <person name="Silverstein K.A."/>
            <person name="Tang H."/>
            <person name="Rombauts S."/>
            <person name="Zhao P.X."/>
            <person name="Zhou P."/>
            <person name="Barbe V."/>
            <person name="Bardou P."/>
            <person name="Bechner M."/>
            <person name="Bellec A."/>
            <person name="Berger A."/>
            <person name="Berges H."/>
            <person name="Bidwell S."/>
            <person name="Bisseling T."/>
            <person name="Choisne N."/>
            <person name="Couloux A."/>
            <person name="Denny R."/>
            <person name="Deshpande S."/>
            <person name="Dai X."/>
            <person name="Doyle J.J."/>
            <person name="Dudez A.M."/>
            <person name="Farmer A.D."/>
            <person name="Fouteau S."/>
            <person name="Franken C."/>
            <person name="Gibelin C."/>
            <person name="Gish J."/>
            <person name="Goldstein S."/>
            <person name="Gonzalez A.J."/>
            <person name="Green P.J."/>
            <person name="Hallab A."/>
            <person name="Hartog M."/>
            <person name="Hua A."/>
            <person name="Humphray S.J."/>
            <person name="Jeong D.H."/>
            <person name="Jing Y."/>
            <person name="Jocker A."/>
            <person name="Kenton S.M."/>
            <person name="Kim D.J."/>
            <person name="Klee K."/>
            <person name="Lai H."/>
            <person name="Lang C."/>
            <person name="Lin S."/>
            <person name="Macmil S.L."/>
            <person name="Magdelenat G."/>
            <person name="Matthews L."/>
            <person name="McCorrison J."/>
            <person name="Monaghan E.L."/>
            <person name="Mun J.H."/>
            <person name="Najar F.Z."/>
            <person name="Nicholson C."/>
            <person name="Noirot C."/>
            <person name="O'Bleness M."/>
            <person name="Paule C.R."/>
            <person name="Poulain J."/>
            <person name="Prion F."/>
            <person name="Qin B."/>
            <person name="Qu C."/>
            <person name="Retzel E.F."/>
            <person name="Riddle C."/>
            <person name="Sallet E."/>
            <person name="Samain S."/>
            <person name="Samson N."/>
            <person name="Sanders I."/>
            <person name="Saurat O."/>
            <person name="Scarpelli C."/>
            <person name="Schiex T."/>
            <person name="Segurens B."/>
            <person name="Severin A.J."/>
            <person name="Sherrier D.J."/>
            <person name="Shi R."/>
            <person name="Sims S."/>
            <person name="Singer S.R."/>
            <person name="Sinharoy S."/>
            <person name="Sterck L."/>
            <person name="Viollet A."/>
            <person name="Wang B.B."/>
            <person name="Wang K."/>
            <person name="Wang M."/>
            <person name="Wang X."/>
            <person name="Warfsmann J."/>
            <person name="Weissenbach J."/>
            <person name="White D.D."/>
            <person name="White J.D."/>
            <person name="Wiley G.B."/>
            <person name="Wincker P."/>
            <person name="Xing Y."/>
            <person name="Yang L."/>
            <person name="Yao Z."/>
            <person name="Ying F."/>
            <person name="Zhai J."/>
            <person name="Zhou L."/>
            <person name="Zuber A."/>
            <person name="Denarie J."/>
            <person name="Dixon R.A."/>
            <person name="May G.D."/>
            <person name="Schwartz D.C."/>
            <person name="Rogers J."/>
            <person name="Quetier F."/>
            <person name="Town C.D."/>
            <person name="Roe B.A."/>
        </authorList>
    </citation>
    <scope>NUCLEOTIDE SEQUENCE [LARGE SCALE GENOMIC DNA]</scope>
    <source>
        <strain evidence="1">A17</strain>
        <strain evidence="2 3">cv. Jemalong A17</strain>
    </source>
</reference>
<dbReference type="AlphaFoldDB" id="G7IZ66"/>
<accession>G7IZ66</accession>
<evidence type="ECO:0000313" key="1">
    <source>
        <dbReference type="EMBL" id="AES69094.1"/>
    </source>
</evidence>
<proteinExistence type="predicted"/>
<keyword evidence="3" id="KW-1185">Reference proteome</keyword>
<protein>
    <submittedName>
        <fullName evidence="1 2">Uncharacterized protein</fullName>
    </submittedName>
</protein>
<reference evidence="1 3" key="2">
    <citation type="journal article" date="2014" name="BMC Genomics">
        <title>An improved genome release (version Mt4.0) for the model legume Medicago truncatula.</title>
        <authorList>
            <person name="Tang H."/>
            <person name="Krishnakumar V."/>
            <person name="Bidwell S."/>
            <person name="Rosen B."/>
            <person name="Chan A."/>
            <person name="Zhou S."/>
            <person name="Gentzbittel L."/>
            <person name="Childs K.L."/>
            <person name="Yandell M."/>
            <person name="Gundlach H."/>
            <person name="Mayer K.F."/>
            <person name="Schwartz D.C."/>
            <person name="Town C.D."/>
        </authorList>
    </citation>
    <scope>GENOME REANNOTATION</scope>
    <source>
        <strain evidence="2 3">cv. Jemalong A17</strain>
    </source>
</reference>
<dbReference type="HOGENOM" id="CLU_2641819_0_0_1"/>
<dbReference type="EMBL" id="CM001219">
    <property type="protein sequence ID" value="AES69094.1"/>
    <property type="molecule type" value="Genomic_DNA"/>
</dbReference>
<reference evidence="2" key="3">
    <citation type="submission" date="2015-04" db="UniProtKB">
        <authorList>
            <consortium name="EnsemblPlants"/>
        </authorList>
    </citation>
    <scope>IDENTIFICATION</scope>
    <source>
        <strain evidence="2">cv. Jemalong A17</strain>
    </source>
</reference>
<gene>
    <name evidence="1" type="ordered locus">MTR_3g022220</name>
</gene>
<sequence length="77" mass="8480">MLVKGFKGFAAGLLFNSQPCQFAVVFEKKLRNVVKGAVRIDPAAGSHKPAVHQFLLSLTGSHQFDCITDPIYNSNRF</sequence>
<dbReference type="EnsemblPlants" id="AES69094">
    <property type="protein sequence ID" value="AES69094"/>
    <property type="gene ID" value="MTR_3g022220"/>
</dbReference>
<evidence type="ECO:0000313" key="2">
    <source>
        <dbReference type="EnsemblPlants" id="AES69094"/>
    </source>
</evidence>
<organism evidence="1 3">
    <name type="scientific">Medicago truncatula</name>
    <name type="common">Barrel medic</name>
    <name type="synonym">Medicago tribuloides</name>
    <dbReference type="NCBI Taxonomy" id="3880"/>
    <lineage>
        <taxon>Eukaryota</taxon>
        <taxon>Viridiplantae</taxon>
        <taxon>Streptophyta</taxon>
        <taxon>Embryophyta</taxon>
        <taxon>Tracheophyta</taxon>
        <taxon>Spermatophyta</taxon>
        <taxon>Magnoliopsida</taxon>
        <taxon>eudicotyledons</taxon>
        <taxon>Gunneridae</taxon>
        <taxon>Pentapetalae</taxon>
        <taxon>rosids</taxon>
        <taxon>fabids</taxon>
        <taxon>Fabales</taxon>
        <taxon>Fabaceae</taxon>
        <taxon>Papilionoideae</taxon>
        <taxon>50 kb inversion clade</taxon>
        <taxon>NPAAA clade</taxon>
        <taxon>Hologalegina</taxon>
        <taxon>IRL clade</taxon>
        <taxon>Trifolieae</taxon>
        <taxon>Medicago</taxon>
    </lineage>
</organism>
<name>G7IZ66_MEDTR</name>
<dbReference type="Proteomes" id="UP000002051">
    <property type="component" value="Chromosome 3"/>
</dbReference>